<dbReference type="PROSITE" id="PS50097">
    <property type="entry name" value="BTB"/>
    <property type="match status" value="2"/>
</dbReference>
<dbReference type="InterPro" id="IPR000210">
    <property type="entry name" value="BTB/POZ_dom"/>
</dbReference>
<feature type="domain" description="BTB" evidence="1">
    <location>
        <begin position="7"/>
        <end position="74"/>
    </location>
</feature>
<feature type="non-terminal residue" evidence="2">
    <location>
        <position position="1"/>
    </location>
</feature>
<dbReference type="Gene3D" id="3.30.710.10">
    <property type="entry name" value="Potassium Channel Kv1.1, Chain A"/>
    <property type="match status" value="2"/>
</dbReference>
<name>R0JUC5_EXST2</name>
<dbReference type="EMBL" id="KB908703">
    <property type="protein sequence ID" value="EOA84613.1"/>
    <property type="molecule type" value="Genomic_DNA"/>
</dbReference>
<reference evidence="2 3" key="2">
    <citation type="journal article" date="2013" name="PLoS Genet.">
        <title>Comparative genome structure, secondary metabolite, and effector coding capacity across Cochliobolus pathogens.</title>
        <authorList>
            <person name="Condon B.J."/>
            <person name="Leng Y."/>
            <person name="Wu D."/>
            <person name="Bushley K.E."/>
            <person name="Ohm R.A."/>
            <person name="Otillar R."/>
            <person name="Martin J."/>
            <person name="Schackwitz W."/>
            <person name="Grimwood J."/>
            <person name="MohdZainudin N."/>
            <person name="Xue C."/>
            <person name="Wang R."/>
            <person name="Manning V.A."/>
            <person name="Dhillon B."/>
            <person name="Tu Z.J."/>
            <person name="Steffenson B.J."/>
            <person name="Salamov A."/>
            <person name="Sun H."/>
            <person name="Lowry S."/>
            <person name="LaButti K."/>
            <person name="Han J."/>
            <person name="Copeland A."/>
            <person name="Lindquist E."/>
            <person name="Barry K."/>
            <person name="Schmutz J."/>
            <person name="Baker S.E."/>
            <person name="Ciuffetti L.M."/>
            <person name="Grigoriev I.V."/>
            <person name="Zhong S."/>
            <person name="Turgeon B.G."/>
        </authorList>
    </citation>
    <scope>NUCLEOTIDE SEQUENCE [LARGE SCALE GENOMIC DNA]</scope>
    <source>
        <strain evidence="3">28A</strain>
    </source>
</reference>
<dbReference type="SMART" id="SM00225">
    <property type="entry name" value="BTB"/>
    <property type="match status" value="1"/>
</dbReference>
<accession>R0JUC5</accession>
<dbReference type="PANTHER" id="PTHR47843:SF5">
    <property type="entry name" value="BTB_POZ DOMAIN PROTEIN"/>
    <property type="match status" value="1"/>
</dbReference>
<organism evidence="2 3">
    <name type="scientific">Exserohilum turcicum (strain 28A)</name>
    <name type="common">Northern leaf blight fungus</name>
    <name type="synonym">Setosphaeria turcica</name>
    <dbReference type="NCBI Taxonomy" id="671987"/>
    <lineage>
        <taxon>Eukaryota</taxon>
        <taxon>Fungi</taxon>
        <taxon>Dikarya</taxon>
        <taxon>Ascomycota</taxon>
        <taxon>Pezizomycotina</taxon>
        <taxon>Dothideomycetes</taxon>
        <taxon>Pleosporomycetidae</taxon>
        <taxon>Pleosporales</taxon>
        <taxon>Pleosporineae</taxon>
        <taxon>Pleosporaceae</taxon>
        <taxon>Exserohilum</taxon>
    </lineage>
</organism>
<dbReference type="Pfam" id="PF00651">
    <property type="entry name" value="BTB"/>
    <property type="match status" value="2"/>
</dbReference>
<dbReference type="InterPro" id="IPR011333">
    <property type="entry name" value="SKP1/BTB/POZ_sf"/>
</dbReference>
<keyword evidence="3" id="KW-1185">Reference proteome</keyword>
<sequence>LASGNYSDLTITCGNDIHKVHKMIVCNQSDFLAAAMRFGGTEAEQATIDLPDDDPETVKLVIEYLYTGHYTSDAQEQPDDSSLDSTSKSRPARKYSRHRYLRECGENCAWDCDIFVCKHCTYVCFGQKPENLLVHAKMYEIADKYQLAGLKALARKLFASEILASWDHELFPAAAHYAFSTTVEEDKDLRDIIIRTIAEHTGLIRTTEIQALMTEFGGLAVGVLLAKADESLASGQYSDLKITCGPDSYNVHKVIVCERAEFFARAIKFGGRESNNSTIDLPKDEPAIIKLLIQYLYEGEYDHSLPNGLKSKQSIINMIPFPHTCSQDDQAQIFGQSWCVDHQCITYCCRKCGNFICPECHSHIKETARFHDPAEQLVTHTKMYEIADKYNVVGLKDLVIEKFSRACEQFWYDTYFAIAAHRAYSTTPDNDRGLRDIVCKTIAQNMGALIKKPSVEALLTEFKGLARDLLKLKIDEGWR</sequence>
<dbReference type="Proteomes" id="UP000016935">
    <property type="component" value="Unassembled WGS sequence"/>
</dbReference>
<evidence type="ECO:0000313" key="2">
    <source>
        <dbReference type="EMBL" id="EOA84613.1"/>
    </source>
</evidence>
<proteinExistence type="predicted"/>
<dbReference type="OrthoDB" id="6359816at2759"/>
<dbReference type="GeneID" id="19405892"/>
<dbReference type="RefSeq" id="XP_008027210.1">
    <property type="nucleotide sequence ID" value="XM_008029019.1"/>
</dbReference>
<feature type="domain" description="BTB" evidence="1">
    <location>
        <begin position="238"/>
        <end position="305"/>
    </location>
</feature>
<dbReference type="CDD" id="cd18186">
    <property type="entry name" value="BTB_POZ_ZBTB_KLHL-like"/>
    <property type="match status" value="2"/>
</dbReference>
<dbReference type="SUPFAM" id="SSF54695">
    <property type="entry name" value="POZ domain"/>
    <property type="match status" value="2"/>
</dbReference>
<dbReference type="eggNOG" id="ENOG502QUFU">
    <property type="taxonomic scope" value="Eukaryota"/>
</dbReference>
<dbReference type="AlphaFoldDB" id="R0JUC5"/>
<gene>
    <name evidence="2" type="ORF">SETTUDRAFT_91311</name>
</gene>
<dbReference type="PANTHER" id="PTHR47843">
    <property type="entry name" value="BTB DOMAIN-CONTAINING PROTEIN-RELATED"/>
    <property type="match status" value="1"/>
</dbReference>
<protein>
    <recommendedName>
        <fullName evidence="1">BTB domain-containing protein</fullName>
    </recommendedName>
</protein>
<evidence type="ECO:0000259" key="1">
    <source>
        <dbReference type="PROSITE" id="PS50097"/>
    </source>
</evidence>
<reference evidence="2 3" key="1">
    <citation type="journal article" date="2012" name="PLoS Pathog.">
        <title>Diverse lifestyles and strategies of plant pathogenesis encoded in the genomes of eighteen Dothideomycetes fungi.</title>
        <authorList>
            <person name="Ohm R.A."/>
            <person name="Feau N."/>
            <person name="Henrissat B."/>
            <person name="Schoch C.L."/>
            <person name="Horwitz B.A."/>
            <person name="Barry K.W."/>
            <person name="Condon B.J."/>
            <person name="Copeland A.C."/>
            <person name="Dhillon B."/>
            <person name="Glaser F."/>
            <person name="Hesse C.N."/>
            <person name="Kosti I."/>
            <person name="LaButti K."/>
            <person name="Lindquist E.A."/>
            <person name="Lucas S."/>
            <person name="Salamov A.A."/>
            <person name="Bradshaw R.E."/>
            <person name="Ciuffetti L."/>
            <person name="Hamelin R.C."/>
            <person name="Kema G.H.J."/>
            <person name="Lawrence C."/>
            <person name="Scott J.A."/>
            <person name="Spatafora J.W."/>
            <person name="Turgeon B.G."/>
            <person name="de Wit P.J.G.M."/>
            <person name="Zhong S."/>
            <person name="Goodwin S.B."/>
            <person name="Grigoriev I.V."/>
        </authorList>
    </citation>
    <scope>NUCLEOTIDE SEQUENCE [LARGE SCALE GENOMIC DNA]</scope>
    <source>
        <strain evidence="3">28A</strain>
    </source>
</reference>
<evidence type="ECO:0000313" key="3">
    <source>
        <dbReference type="Proteomes" id="UP000016935"/>
    </source>
</evidence>
<dbReference type="HOGENOM" id="CLU_571205_0_0_1"/>